<dbReference type="PANTHER" id="PTHR43591">
    <property type="entry name" value="METHYLTRANSFERASE"/>
    <property type="match status" value="1"/>
</dbReference>
<dbReference type="STRING" id="5601.A0A0D2G4R4"/>
<gene>
    <name evidence="2" type="ORF">PV04_01885</name>
</gene>
<protein>
    <recommendedName>
        <fullName evidence="4">Methyltransferase domain-containing protein</fullName>
    </recommendedName>
</protein>
<accession>A0A0D2G4R4</accession>
<dbReference type="Proteomes" id="UP000054266">
    <property type="component" value="Unassembled WGS sequence"/>
</dbReference>
<dbReference type="Gene3D" id="3.40.50.150">
    <property type="entry name" value="Vaccinia Virus protein VP39"/>
    <property type="match status" value="1"/>
</dbReference>
<evidence type="ECO:0000313" key="2">
    <source>
        <dbReference type="EMBL" id="KIW73795.1"/>
    </source>
</evidence>
<organism evidence="2 3">
    <name type="scientific">Phialophora macrospora</name>
    <dbReference type="NCBI Taxonomy" id="1851006"/>
    <lineage>
        <taxon>Eukaryota</taxon>
        <taxon>Fungi</taxon>
        <taxon>Dikarya</taxon>
        <taxon>Ascomycota</taxon>
        <taxon>Pezizomycotina</taxon>
        <taxon>Eurotiomycetes</taxon>
        <taxon>Chaetothyriomycetidae</taxon>
        <taxon>Chaetothyriales</taxon>
        <taxon>Herpotrichiellaceae</taxon>
        <taxon>Phialophora</taxon>
    </lineage>
</organism>
<evidence type="ECO:0000313" key="3">
    <source>
        <dbReference type="Proteomes" id="UP000054266"/>
    </source>
</evidence>
<reference evidence="2 3" key="1">
    <citation type="submission" date="2015-01" db="EMBL/GenBank/DDBJ databases">
        <title>The Genome Sequence of Capronia semiimmersa CBS27337.</title>
        <authorList>
            <consortium name="The Broad Institute Genomics Platform"/>
            <person name="Cuomo C."/>
            <person name="de Hoog S."/>
            <person name="Gorbushina A."/>
            <person name="Stielow B."/>
            <person name="Teixiera M."/>
            <person name="Abouelleil A."/>
            <person name="Chapman S.B."/>
            <person name="Priest M."/>
            <person name="Young S.K."/>
            <person name="Wortman J."/>
            <person name="Nusbaum C."/>
            <person name="Birren B."/>
        </authorList>
    </citation>
    <scope>NUCLEOTIDE SEQUENCE [LARGE SCALE GENOMIC DNA]</scope>
    <source>
        <strain evidence="2 3">CBS 27337</strain>
    </source>
</reference>
<dbReference type="SUPFAM" id="SSF53335">
    <property type="entry name" value="S-adenosyl-L-methionine-dependent methyltransferases"/>
    <property type="match status" value="1"/>
</dbReference>
<dbReference type="CDD" id="cd02440">
    <property type="entry name" value="AdoMet_MTases"/>
    <property type="match status" value="1"/>
</dbReference>
<dbReference type="HOGENOM" id="CLU_010595_1_1_1"/>
<evidence type="ECO:0008006" key="4">
    <source>
        <dbReference type="Google" id="ProtNLM"/>
    </source>
</evidence>
<sequence length="340" mass="39099">MDSPLVPDSDSTRSSCEEAQSDTRSLTASITDYPMHWGRRYHRYKEGSYLYPNDEHEQIRLDEQHEILNQLHGRLFFAPLDPDEVRSVLDIGTGTGIWPIALADSNLLPSATITGTDLSAVQPDDVPSNVYFEIQDCAEDDWVRQPGSVDYCHVRCMAGSLTSYRGLIETSRKYLRPGTGWLECQELHPQPVSDDHTIPEDWPMKVWEENLHHAASERLDPPRPVRIAPNIKTWMEEAGYVDIHEHITKIPLGPWPRDRRLKNIGGWWLSNFLAGLQGFTYKLFSTDGLRWSRDEIEVHLADVRRAALMKSVHSYQRYHVVYGRRPTREEEHILSLYGPG</sequence>
<dbReference type="AlphaFoldDB" id="A0A0D2G4R4"/>
<name>A0A0D2G4R4_9EURO</name>
<feature type="region of interest" description="Disordered" evidence="1">
    <location>
        <begin position="1"/>
        <end position="25"/>
    </location>
</feature>
<feature type="compositionally biased region" description="Polar residues" evidence="1">
    <location>
        <begin position="12"/>
        <end position="25"/>
    </location>
</feature>
<dbReference type="PANTHER" id="PTHR43591:SF14">
    <property type="entry name" value="METHYLTRANSFERASE"/>
    <property type="match status" value="1"/>
</dbReference>
<proteinExistence type="predicted"/>
<keyword evidence="3" id="KW-1185">Reference proteome</keyword>
<dbReference type="EMBL" id="KN846956">
    <property type="protein sequence ID" value="KIW73795.1"/>
    <property type="molecule type" value="Genomic_DNA"/>
</dbReference>
<evidence type="ECO:0000256" key="1">
    <source>
        <dbReference type="SAM" id="MobiDB-lite"/>
    </source>
</evidence>
<dbReference type="InterPro" id="IPR029063">
    <property type="entry name" value="SAM-dependent_MTases_sf"/>
</dbReference>
<dbReference type="GO" id="GO:0008168">
    <property type="term" value="F:methyltransferase activity"/>
    <property type="evidence" value="ECO:0007669"/>
    <property type="project" value="TreeGrafter"/>
</dbReference>
<dbReference type="Pfam" id="PF13489">
    <property type="entry name" value="Methyltransf_23"/>
    <property type="match status" value="1"/>
</dbReference>